<dbReference type="Proteomes" id="UP001345691">
    <property type="component" value="Unassembled WGS sequence"/>
</dbReference>
<dbReference type="EMBL" id="JAVRRF010000003">
    <property type="protein sequence ID" value="KAK5067055.1"/>
    <property type="molecule type" value="Genomic_DNA"/>
</dbReference>
<comment type="caution">
    <text evidence="1">The sequence shown here is derived from an EMBL/GenBank/DDBJ whole genome shotgun (WGS) entry which is preliminary data.</text>
</comment>
<reference evidence="1 2" key="1">
    <citation type="submission" date="2023-08" db="EMBL/GenBank/DDBJ databases">
        <title>Black Yeasts Isolated from many extreme environments.</title>
        <authorList>
            <person name="Coleine C."/>
            <person name="Stajich J.E."/>
            <person name="Selbmann L."/>
        </authorList>
    </citation>
    <scope>NUCLEOTIDE SEQUENCE [LARGE SCALE GENOMIC DNA]</scope>
    <source>
        <strain evidence="1 2">CCFEE 6328</strain>
    </source>
</reference>
<proteinExistence type="predicted"/>
<accession>A0ABR0JM46</accession>
<gene>
    <name evidence="1" type="ORF">LTR69_002404</name>
</gene>
<sequence>MAITAGKNKPLEHLVQGFKKVGAADASAMSKGLHELGLRKNGAVQVLPITEADYDARTGDQDCTLFMEADAHDGEDEPVPRRMTRSMLRAGRRVWSGF</sequence>
<evidence type="ECO:0000313" key="2">
    <source>
        <dbReference type="Proteomes" id="UP001345691"/>
    </source>
</evidence>
<protein>
    <submittedName>
        <fullName evidence="1">Uncharacterized protein</fullName>
    </submittedName>
</protein>
<organism evidence="1 2">
    <name type="scientific">Exophiala sideris</name>
    <dbReference type="NCBI Taxonomy" id="1016849"/>
    <lineage>
        <taxon>Eukaryota</taxon>
        <taxon>Fungi</taxon>
        <taxon>Dikarya</taxon>
        <taxon>Ascomycota</taxon>
        <taxon>Pezizomycotina</taxon>
        <taxon>Eurotiomycetes</taxon>
        <taxon>Chaetothyriomycetidae</taxon>
        <taxon>Chaetothyriales</taxon>
        <taxon>Herpotrichiellaceae</taxon>
        <taxon>Exophiala</taxon>
    </lineage>
</organism>
<keyword evidence="2" id="KW-1185">Reference proteome</keyword>
<name>A0ABR0JM46_9EURO</name>
<evidence type="ECO:0000313" key="1">
    <source>
        <dbReference type="EMBL" id="KAK5067055.1"/>
    </source>
</evidence>